<dbReference type="GO" id="GO:0004673">
    <property type="term" value="F:protein histidine kinase activity"/>
    <property type="evidence" value="ECO:0007669"/>
    <property type="project" value="UniProtKB-EC"/>
</dbReference>
<dbReference type="Pfam" id="PF01590">
    <property type="entry name" value="GAF"/>
    <property type="match status" value="1"/>
</dbReference>
<evidence type="ECO:0000313" key="9">
    <source>
        <dbReference type="Proteomes" id="UP000326500"/>
    </source>
</evidence>
<feature type="domain" description="PAC" evidence="7">
    <location>
        <begin position="503"/>
        <end position="554"/>
    </location>
</feature>
<sequence length="578" mass="64902">MYPCFDELDDAIVIFNQDNTVAQLNLSFQNLFGIRSEAVRNIKADTLVTRHLTQFFKDDESARRVLDAIERREEVLCEIIQMRTARGDLRWFSNSLRVMTGEPYAGMMLARFRDITLEREEMMRSAAGMQTPVRIGPAYTAIGDLVPYGIWICEPDGTALYISPSFLNLVGKTIEECRQSGWVESIPLEDAAAARAAWKHCLDTGTLWDRELRIRDPEGGLHTILSRGAPIQNESGEILLWAGINLDNTARKYAEDLSAVRVAQQAAIAELGQIALADAGPCELMNAVVRMVAGHLGVEYANVLRYLPDEEAFVLEATVGFEVCDVGTRRVEGGTSSQAGYTLLSREPVIVEDLRTETRFSGSALLQNEGIRSGISVIILGDRGPYGVLGAHTRMQRRFTRDDINFVQAAANILAQRLKRRAAEEALKMSEQKFRMIAERSSDLIYTCYHDGGITYMSPSVKRILGYPPEEFIGRRCRDYVNPLSLHAWEEGRKRVARGEQVEGLEVEFRRKDGTAAFIELNISPILEQGRVVGVQAVGRDITERRQYEQLRQQAFLQIERNIEQFAVLGIIFASPSR</sequence>
<dbReference type="InterPro" id="IPR013656">
    <property type="entry name" value="PAS_4"/>
</dbReference>
<dbReference type="Pfam" id="PF13426">
    <property type="entry name" value="PAS_9"/>
    <property type="match status" value="1"/>
</dbReference>
<dbReference type="PROSITE" id="PS50112">
    <property type="entry name" value="PAS"/>
    <property type="match status" value="1"/>
</dbReference>
<comment type="catalytic activity">
    <reaction evidence="1">
        <text>ATP + protein L-histidine = ADP + protein N-phospho-L-histidine.</text>
        <dbReference type="EC" id="2.7.13.3"/>
    </reaction>
</comment>
<dbReference type="Gene3D" id="3.30.450.20">
    <property type="entry name" value="PAS domain"/>
    <property type="match status" value="3"/>
</dbReference>
<keyword evidence="5" id="KW-0418">Kinase</keyword>
<dbReference type="PANTHER" id="PTHR43304:SF1">
    <property type="entry name" value="PAC DOMAIN-CONTAINING PROTEIN"/>
    <property type="match status" value="1"/>
</dbReference>
<keyword evidence="4" id="KW-0808">Transferase</keyword>
<dbReference type="PROSITE" id="PS50113">
    <property type="entry name" value="PAC"/>
    <property type="match status" value="2"/>
</dbReference>
<dbReference type="Pfam" id="PF08448">
    <property type="entry name" value="PAS_4"/>
    <property type="match status" value="1"/>
</dbReference>
<dbReference type="InterPro" id="IPR035965">
    <property type="entry name" value="PAS-like_dom_sf"/>
</dbReference>
<dbReference type="EMBL" id="FNFT01000009">
    <property type="protein sequence ID" value="SDK37717.1"/>
    <property type="molecule type" value="Genomic_DNA"/>
</dbReference>
<feature type="domain" description="PAS" evidence="6">
    <location>
        <begin position="430"/>
        <end position="500"/>
    </location>
</feature>
<evidence type="ECO:0000256" key="3">
    <source>
        <dbReference type="ARBA" id="ARBA00022553"/>
    </source>
</evidence>
<evidence type="ECO:0000259" key="6">
    <source>
        <dbReference type="PROSITE" id="PS50112"/>
    </source>
</evidence>
<dbReference type="InterPro" id="IPR052162">
    <property type="entry name" value="Sensor_kinase/Photoreceptor"/>
</dbReference>
<dbReference type="PANTHER" id="PTHR43304">
    <property type="entry name" value="PHYTOCHROME-LIKE PROTEIN CPH1"/>
    <property type="match status" value="1"/>
</dbReference>
<dbReference type="SMART" id="SM00086">
    <property type="entry name" value="PAC"/>
    <property type="match status" value="2"/>
</dbReference>
<dbReference type="EC" id="2.7.13.3" evidence="2"/>
<dbReference type="Pfam" id="PF08447">
    <property type="entry name" value="PAS_3"/>
    <property type="match status" value="1"/>
</dbReference>
<organism evidence="8 9">
    <name type="scientific">Methanoculleus thermophilus</name>
    <dbReference type="NCBI Taxonomy" id="2200"/>
    <lineage>
        <taxon>Archaea</taxon>
        <taxon>Methanobacteriati</taxon>
        <taxon>Methanobacteriota</taxon>
        <taxon>Stenosarchaea group</taxon>
        <taxon>Methanomicrobia</taxon>
        <taxon>Methanomicrobiales</taxon>
        <taxon>Methanomicrobiaceae</taxon>
        <taxon>Methanoculleus</taxon>
    </lineage>
</organism>
<gene>
    <name evidence="8" type="ORF">SAMN04488571_10922</name>
</gene>
<dbReference type="CDD" id="cd00130">
    <property type="entry name" value="PAS"/>
    <property type="match status" value="2"/>
</dbReference>
<protein>
    <recommendedName>
        <fullName evidence="2">histidine kinase</fullName>
        <ecNumber evidence="2">2.7.13.3</ecNumber>
    </recommendedName>
</protein>
<dbReference type="Gene3D" id="3.30.450.40">
    <property type="match status" value="1"/>
</dbReference>
<dbReference type="InterPro" id="IPR001610">
    <property type="entry name" value="PAC"/>
</dbReference>
<dbReference type="InterPro" id="IPR000700">
    <property type="entry name" value="PAS-assoc_C"/>
</dbReference>
<dbReference type="NCBIfam" id="TIGR00229">
    <property type="entry name" value="sensory_box"/>
    <property type="match status" value="3"/>
</dbReference>
<dbReference type="AlphaFoldDB" id="A0A1G9BE20"/>
<evidence type="ECO:0000256" key="2">
    <source>
        <dbReference type="ARBA" id="ARBA00012438"/>
    </source>
</evidence>
<accession>A0A1G9BE20</accession>
<dbReference type="Proteomes" id="UP000326500">
    <property type="component" value="Unassembled WGS sequence"/>
</dbReference>
<reference evidence="8 9" key="1">
    <citation type="submission" date="2016-10" db="EMBL/GenBank/DDBJ databases">
        <authorList>
            <person name="Varghese N."/>
            <person name="Submissions S."/>
        </authorList>
    </citation>
    <scope>NUCLEOTIDE SEQUENCE [LARGE SCALE GENOMIC DNA]</scope>
    <source>
        <strain evidence="8 9">DSM 2373</strain>
    </source>
</reference>
<dbReference type="InterPro" id="IPR000014">
    <property type="entry name" value="PAS"/>
</dbReference>
<evidence type="ECO:0000256" key="1">
    <source>
        <dbReference type="ARBA" id="ARBA00000085"/>
    </source>
</evidence>
<feature type="domain" description="PAC" evidence="7">
    <location>
        <begin position="208"/>
        <end position="260"/>
    </location>
</feature>
<dbReference type="RefSeq" id="WP_224732820.1">
    <property type="nucleotide sequence ID" value="NZ_BCNX01000012.1"/>
</dbReference>
<dbReference type="InterPro" id="IPR003018">
    <property type="entry name" value="GAF"/>
</dbReference>
<name>A0A1G9BE20_9EURY</name>
<dbReference type="InterPro" id="IPR029016">
    <property type="entry name" value="GAF-like_dom_sf"/>
</dbReference>
<keyword evidence="9" id="KW-1185">Reference proteome</keyword>
<proteinExistence type="predicted"/>
<dbReference type="SMART" id="SM00065">
    <property type="entry name" value="GAF"/>
    <property type="match status" value="1"/>
</dbReference>
<keyword evidence="3" id="KW-0597">Phosphoprotein</keyword>
<dbReference type="STRING" id="2200.GCA_001571405_02147"/>
<evidence type="ECO:0000313" key="8">
    <source>
        <dbReference type="EMBL" id="SDK37717.1"/>
    </source>
</evidence>
<evidence type="ECO:0000259" key="7">
    <source>
        <dbReference type="PROSITE" id="PS50113"/>
    </source>
</evidence>
<dbReference type="InterPro" id="IPR013655">
    <property type="entry name" value="PAS_fold_3"/>
</dbReference>
<dbReference type="SUPFAM" id="SSF55781">
    <property type="entry name" value="GAF domain-like"/>
    <property type="match status" value="1"/>
</dbReference>
<evidence type="ECO:0000256" key="4">
    <source>
        <dbReference type="ARBA" id="ARBA00022679"/>
    </source>
</evidence>
<dbReference type="SMART" id="SM00091">
    <property type="entry name" value="PAS"/>
    <property type="match status" value="2"/>
</dbReference>
<evidence type="ECO:0000256" key="5">
    <source>
        <dbReference type="ARBA" id="ARBA00022777"/>
    </source>
</evidence>
<dbReference type="SUPFAM" id="SSF55785">
    <property type="entry name" value="PYP-like sensor domain (PAS domain)"/>
    <property type="match status" value="3"/>
</dbReference>